<evidence type="ECO:0000313" key="1">
    <source>
        <dbReference type="EMBL" id="PBJ94534.1"/>
    </source>
</evidence>
<gene>
    <name evidence="1" type="ORF">CMV24_16575</name>
</gene>
<dbReference type="EMBL" id="NTME01000016">
    <property type="protein sequence ID" value="PBJ94534.1"/>
    <property type="molecule type" value="Genomic_DNA"/>
</dbReference>
<dbReference type="InterPro" id="IPR036390">
    <property type="entry name" value="WH_DNA-bd_sf"/>
</dbReference>
<name>A0A0B5KF12_PSEDL</name>
<organism evidence="1 2">
    <name type="scientific">Pseudomonas plecoglossicida</name>
    <dbReference type="NCBI Taxonomy" id="70775"/>
    <lineage>
        <taxon>Bacteria</taxon>
        <taxon>Pseudomonadati</taxon>
        <taxon>Pseudomonadota</taxon>
        <taxon>Gammaproteobacteria</taxon>
        <taxon>Pseudomonadales</taxon>
        <taxon>Pseudomonadaceae</taxon>
        <taxon>Pseudomonas</taxon>
    </lineage>
</organism>
<dbReference type="RefSeq" id="WP_041505787.1">
    <property type="nucleotide sequence ID" value="NZ_CP010359.1"/>
</dbReference>
<dbReference type="InterPro" id="IPR036388">
    <property type="entry name" value="WH-like_DNA-bd_sf"/>
</dbReference>
<dbReference type="SUPFAM" id="SSF46785">
    <property type="entry name" value="Winged helix' DNA-binding domain"/>
    <property type="match status" value="1"/>
</dbReference>
<dbReference type="AlphaFoldDB" id="A0A0B5KF12"/>
<dbReference type="Proteomes" id="UP000218102">
    <property type="component" value="Unassembled WGS sequence"/>
</dbReference>
<evidence type="ECO:0000313" key="2">
    <source>
        <dbReference type="Proteomes" id="UP000218102"/>
    </source>
</evidence>
<accession>A0A0B5KF12</accession>
<dbReference type="Gene3D" id="1.10.10.10">
    <property type="entry name" value="Winged helix-like DNA-binding domain superfamily/Winged helix DNA-binding domain"/>
    <property type="match status" value="1"/>
</dbReference>
<dbReference type="KEGG" id="ppj:RK21_01204"/>
<reference evidence="1 2" key="1">
    <citation type="submission" date="2017-09" db="EMBL/GenBank/DDBJ databases">
        <authorList>
            <person name="Ehlers B."/>
            <person name="Leendertz F.H."/>
        </authorList>
    </citation>
    <scope>NUCLEOTIDE SEQUENCE [LARGE SCALE GENOMIC DNA]</scope>
    <source>
        <strain evidence="1 2">DJ-1</strain>
    </source>
</reference>
<comment type="caution">
    <text evidence="1">The sequence shown here is derived from an EMBL/GenBank/DDBJ whole genome shotgun (WGS) entry which is preliminary data.</text>
</comment>
<protein>
    <submittedName>
        <fullName evidence="1">Transcriptional regulator</fullName>
    </submittedName>
</protein>
<sequence>MLPRILDARLRFVNSDSKFFLIAFWSCYGAATPRSCSVKQLAEDLKLPGHTVSKVLAQLVEARVLTVSARPEGKGRPKCIFEVSEATQSLLREIEERHLGHPELLERLLSGERIRATWAGWKEGLDPTSTSNHGTREGRQVAPVRLGQLSLANRLLLMILISHADPFGVVRGLSSRELCSRAGMEGNCLKQRLRRLIELGFIRRHIPGIASSVFARKLTSIYLLNLNHLQLSPVRDVVSTAVHQALDDPNRDCNHVTAVWRDRESFLNQREYHIPQSVVRLFRKAPKHTFDQLEFFICDCASGFLSRHWAGADPAAWRKVRDVDLAVKKQIADFFRQPMVDPKNGATLDHDELIDFFERLVFQVANEYAKRFSELAAVSFDEVDFMLLPGHVSIGHEHVAMLFKGPPDRDQEHWLVTRAYDDPEVTRMAREADIELDVRQNAGLLTPP</sequence>
<proteinExistence type="predicted"/>